<dbReference type="InterPro" id="IPR013103">
    <property type="entry name" value="RVT_2"/>
</dbReference>
<feature type="domain" description="Integrase catalytic" evidence="6">
    <location>
        <begin position="683"/>
        <end position="852"/>
    </location>
</feature>
<dbReference type="Pfam" id="PF00665">
    <property type="entry name" value="rve"/>
    <property type="match status" value="1"/>
</dbReference>
<dbReference type="Pfam" id="PF14223">
    <property type="entry name" value="Retrotran_gag_2"/>
    <property type="match status" value="1"/>
</dbReference>
<dbReference type="Pfam" id="PF07727">
    <property type="entry name" value="RVT_2"/>
    <property type="match status" value="1"/>
</dbReference>
<gene>
    <name evidence="7" type="ORF">H6P81_016214</name>
</gene>
<feature type="coiled-coil region" evidence="5">
    <location>
        <begin position="361"/>
        <end position="388"/>
    </location>
</feature>
<evidence type="ECO:0000313" key="8">
    <source>
        <dbReference type="Proteomes" id="UP000825729"/>
    </source>
</evidence>
<keyword evidence="5" id="KW-0175">Coiled coil</keyword>
<dbReference type="SUPFAM" id="SSF53098">
    <property type="entry name" value="Ribonuclease H-like"/>
    <property type="match status" value="1"/>
</dbReference>
<sequence>MADTIKDGGSSTRPPLLEGINYPYWKAKMTAYIKSIDEDAWLSVLEGWSHPTVVLEGKMLDKPQKNWTDVEKKSSNLNSKTLNVIFCGVSLEEFSKMSAITYAKEAWELLDIHYEGTVSVKIPKLKQLMTKFELIKMKEDETILEYDGKIRRLANEARLLGDPFPENRLVRKVLRSLNKKFSVKAIVISEANNIDKMTLNEVIGSLCTFEIEMVAKENTSQVDDQNIAFTGETRKPGQSSNELVEERIANLSRGFNKLYRKFSKRGNPSKYGEKKAEKFTAKKKRIQCHGCGGYIQAECSTIQKKKKAHNVTWSDLDNNSSDLEENYIVFFAGVQEGVPPSEIPEDDFTLLKDVMKRGESLKLQEKQIEELQKELFSTQQILKKLEKGKGKLDEILSSGKISNDKSGLGYTGSTSKRHTVFVKEGSSKQQTMVVKEGSQMKRTHKKFKRSGCYYCQDLGHIQTQCYKLFRDLNYSNKRFRRNQLKRKKVSCNHVLKAVTNSVWYFDSGCSRHMTGNSDLLSNISYTESGQVTFGDGGKGTITGKGTLNVDGLPRLQNVLLVQGLKANLISISQLCDENLQVHFTSEKCLVADHESNLVMEGVRTGDNCYKLTEKLLCYNASSDSADLWHRKLGHVHFRHIQKLIKHATVKGLPEIKNIRDKHCSDCQQGKQHKTKHKSTTQINTTRPLELLHVDLMGPVCTPSHKGKRYIFVCVDDFSRFCWVNFLREKSDTFESFQRLCSKVMVEKGTAIQKIIRLRSDHGKEFENKNFGDYCDKEGIHHEFSAPKTPQQNGVVERKNRTLQEMARVMLLSKGLPEKLWAEAINTACYITNRVFFRPFTHKTPYELFKEKKPTISHFHNFGSKCYILCDREVLGKFAPRSDEEPHNDDTFVKFSETNVDTPIHDQSGVTKGPPSRIQKNHPTTAIIGELHEGVKTSGIDVNYRDMVRFVCYTSSQEPKKVDEALNDEYWVLAMQEELHQFERNKVWRLVPRSVHSNIIGTKWIFQIKTDAAGTIIRNKARLVAQGYTQVEGVDFEETFAPVARLEAIRLMISVACKLQIKLYQMDIKSAFLSGYISEEVFVEQPKGFIDPHNPDHVYKLSMALYGLKQAPCAWYDCLTSFLIGHGYHRGKVDQTLFIKRIDGDMLMTQIYVDDMIFGATKRTLLNEFVQAMKQEFEMSMVGELSFFLGFQINQQDHGIFLSQEKYATEMVQKFGMEHTKPKATPMGTNEKLYRDSEGVGADQHLSRSKSERVNLLVVKRILRYVHGTTKLGIFYSNSSIEALAGYSDADWAGNSDDRKSTTGCYFYLGKNLVT</sequence>
<dbReference type="InterPro" id="IPR054722">
    <property type="entry name" value="PolX-like_BBD"/>
</dbReference>
<name>A0AAV7E831_ARIFI</name>
<dbReference type="Pfam" id="PF13976">
    <property type="entry name" value="gag_pre-integrs"/>
    <property type="match status" value="1"/>
</dbReference>
<dbReference type="InterPro" id="IPR036397">
    <property type="entry name" value="RNaseH_sf"/>
</dbReference>
<dbReference type="GO" id="GO:0046872">
    <property type="term" value="F:metal ion binding"/>
    <property type="evidence" value="ECO:0007669"/>
    <property type="project" value="UniProtKB-KW"/>
</dbReference>
<comment type="caution">
    <text evidence="7">The sequence shown here is derived from an EMBL/GenBank/DDBJ whole genome shotgun (WGS) entry which is preliminary data.</text>
</comment>
<evidence type="ECO:0000313" key="7">
    <source>
        <dbReference type="EMBL" id="KAG9444874.1"/>
    </source>
</evidence>
<dbReference type="GO" id="GO:0003676">
    <property type="term" value="F:nucleic acid binding"/>
    <property type="evidence" value="ECO:0007669"/>
    <property type="project" value="InterPro"/>
</dbReference>
<dbReference type="Pfam" id="PF22936">
    <property type="entry name" value="Pol_BBD"/>
    <property type="match status" value="1"/>
</dbReference>
<evidence type="ECO:0000256" key="2">
    <source>
        <dbReference type="ARBA" id="ARBA00022723"/>
    </source>
</evidence>
<dbReference type="InterPro" id="IPR012337">
    <property type="entry name" value="RNaseH-like_sf"/>
</dbReference>
<dbReference type="PROSITE" id="PS50994">
    <property type="entry name" value="INTEGRASE"/>
    <property type="match status" value="1"/>
</dbReference>
<proteinExistence type="predicted"/>
<keyword evidence="1" id="KW-0645">Protease</keyword>
<dbReference type="EMBL" id="JAINDJ010000006">
    <property type="protein sequence ID" value="KAG9444874.1"/>
    <property type="molecule type" value="Genomic_DNA"/>
</dbReference>
<evidence type="ECO:0000256" key="5">
    <source>
        <dbReference type="SAM" id="Coils"/>
    </source>
</evidence>
<dbReference type="InterPro" id="IPR039537">
    <property type="entry name" value="Retrotran_Ty1/copia-like"/>
</dbReference>
<accession>A0AAV7E831</accession>
<dbReference type="InterPro" id="IPR025724">
    <property type="entry name" value="GAG-pre-integrase_dom"/>
</dbReference>
<keyword evidence="8" id="KW-1185">Reference proteome</keyword>
<dbReference type="GO" id="GO:0015074">
    <property type="term" value="P:DNA integration"/>
    <property type="evidence" value="ECO:0007669"/>
    <property type="project" value="InterPro"/>
</dbReference>
<organism evidence="7 8">
    <name type="scientific">Aristolochia fimbriata</name>
    <name type="common">White veined hardy Dutchman's pipe vine</name>
    <dbReference type="NCBI Taxonomy" id="158543"/>
    <lineage>
        <taxon>Eukaryota</taxon>
        <taxon>Viridiplantae</taxon>
        <taxon>Streptophyta</taxon>
        <taxon>Embryophyta</taxon>
        <taxon>Tracheophyta</taxon>
        <taxon>Spermatophyta</taxon>
        <taxon>Magnoliopsida</taxon>
        <taxon>Magnoliidae</taxon>
        <taxon>Piperales</taxon>
        <taxon>Aristolochiaceae</taxon>
        <taxon>Aristolochia</taxon>
    </lineage>
</organism>
<dbReference type="InterPro" id="IPR001584">
    <property type="entry name" value="Integrase_cat-core"/>
</dbReference>
<protein>
    <recommendedName>
        <fullName evidence="6">Integrase catalytic domain-containing protein</fullName>
    </recommendedName>
</protein>
<dbReference type="PANTHER" id="PTHR42648:SF21">
    <property type="entry name" value="CYSTEINE-RICH RLK (RECEPTOR-LIKE PROTEIN KINASE) 8"/>
    <property type="match status" value="1"/>
</dbReference>
<keyword evidence="4" id="KW-0378">Hydrolase</keyword>
<keyword evidence="2" id="KW-0479">Metal-binding</keyword>
<reference evidence="7 8" key="1">
    <citation type="submission" date="2021-07" db="EMBL/GenBank/DDBJ databases">
        <title>The Aristolochia fimbriata genome: insights into angiosperm evolution, floral development and chemical biosynthesis.</title>
        <authorList>
            <person name="Jiao Y."/>
        </authorList>
    </citation>
    <scope>NUCLEOTIDE SEQUENCE [LARGE SCALE GENOMIC DNA]</scope>
    <source>
        <strain evidence="7">IBCAS-2021</strain>
        <tissue evidence="7">Leaf</tissue>
    </source>
</reference>
<dbReference type="Gene3D" id="3.30.420.10">
    <property type="entry name" value="Ribonuclease H-like superfamily/Ribonuclease H"/>
    <property type="match status" value="1"/>
</dbReference>
<keyword evidence="3" id="KW-0064">Aspartyl protease</keyword>
<dbReference type="SUPFAM" id="SSF56672">
    <property type="entry name" value="DNA/RNA polymerases"/>
    <property type="match status" value="1"/>
</dbReference>
<evidence type="ECO:0000256" key="3">
    <source>
        <dbReference type="ARBA" id="ARBA00022750"/>
    </source>
</evidence>
<evidence type="ECO:0000256" key="4">
    <source>
        <dbReference type="ARBA" id="ARBA00022801"/>
    </source>
</evidence>
<evidence type="ECO:0000259" key="6">
    <source>
        <dbReference type="PROSITE" id="PS50994"/>
    </source>
</evidence>
<dbReference type="InterPro" id="IPR043502">
    <property type="entry name" value="DNA/RNA_pol_sf"/>
</dbReference>
<dbReference type="Proteomes" id="UP000825729">
    <property type="component" value="Unassembled WGS sequence"/>
</dbReference>
<dbReference type="GO" id="GO:0004190">
    <property type="term" value="F:aspartic-type endopeptidase activity"/>
    <property type="evidence" value="ECO:0007669"/>
    <property type="project" value="UniProtKB-KW"/>
</dbReference>
<dbReference type="PANTHER" id="PTHR42648">
    <property type="entry name" value="TRANSPOSASE, PUTATIVE-RELATED"/>
    <property type="match status" value="1"/>
</dbReference>
<evidence type="ECO:0000256" key="1">
    <source>
        <dbReference type="ARBA" id="ARBA00022670"/>
    </source>
</evidence>
<dbReference type="GO" id="GO:0006508">
    <property type="term" value="P:proteolysis"/>
    <property type="evidence" value="ECO:0007669"/>
    <property type="project" value="UniProtKB-KW"/>
</dbReference>